<gene>
    <name evidence="4" type="ORF">BCM02_102835</name>
</gene>
<proteinExistence type="predicted"/>
<dbReference type="EMBL" id="VNHS01000002">
    <property type="protein sequence ID" value="TYP78258.1"/>
    <property type="molecule type" value="Genomic_DNA"/>
</dbReference>
<dbReference type="GO" id="GO:0006355">
    <property type="term" value="P:regulation of DNA-templated transcription"/>
    <property type="evidence" value="ECO:0007669"/>
    <property type="project" value="InterPro"/>
</dbReference>
<dbReference type="InterPro" id="IPR010920">
    <property type="entry name" value="LSM_dom_sf"/>
</dbReference>
<dbReference type="Gene3D" id="2.30.30.100">
    <property type="match status" value="1"/>
</dbReference>
<dbReference type="Pfam" id="PF17209">
    <property type="entry name" value="Hfq"/>
    <property type="match status" value="1"/>
</dbReference>
<dbReference type="CDD" id="cd01716">
    <property type="entry name" value="Hfq"/>
    <property type="match status" value="1"/>
</dbReference>
<evidence type="ECO:0000256" key="2">
    <source>
        <dbReference type="ARBA" id="ARBA00023016"/>
    </source>
</evidence>
<dbReference type="AlphaFoldDB" id="A0A5S5CI18"/>
<dbReference type="GO" id="GO:0005829">
    <property type="term" value="C:cytosol"/>
    <property type="evidence" value="ECO:0007669"/>
    <property type="project" value="TreeGrafter"/>
</dbReference>
<dbReference type="Proteomes" id="UP000323257">
    <property type="component" value="Unassembled WGS sequence"/>
</dbReference>
<dbReference type="GO" id="GO:0043487">
    <property type="term" value="P:regulation of RNA stability"/>
    <property type="evidence" value="ECO:0007669"/>
    <property type="project" value="TreeGrafter"/>
</dbReference>
<evidence type="ECO:0000259" key="3">
    <source>
        <dbReference type="PROSITE" id="PS52002"/>
    </source>
</evidence>
<reference evidence="4 5" key="1">
    <citation type="submission" date="2019-07" db="EMBL/GenBank/DDBJ databases">
        <title>Genomic Encyclopedia of Type Strains, Phase III (KMG-III): the genomes of soil and plant-associated and newly described type strains.</title>
        <authorList>
            <person name="Whitman W."/>
        </authorList>
    </citation>
    <scope>NUCLEOTIDE SEQUENCE [LARGE SCALE GENOMIC DNA]</scope>
    <source>
        <strain evidence="4 5">BL24</strain>
    </source>
</reference>
<dbReference type="InterPro" id="IPR005001">
    <property type="entry name" value="Hfq"/>
</dbReference>
<evidence type="ECO:0000313" key="5">
    <source>
        <dbReference type="Proteomes" id="UP000323257"/>
    </source>
</evidence>
<dbReference type="SUPFAM" id="SSF50182">
    <property type="entry name" value="Sm-like ribonucleoproteins"/>
    <property type="match status" value="1"/>
</dbReference>
<feature type="domain" description="Sm" evidence="3">
    <location>
        <begin position="13"/>
        <end position="74"/>
    </location>
</feature>
<dbReference type="PANTHER" id="PTHR34772:SF1">
    <property type="entry name" value="RNA-BINDING PROTEIN HFQ"/>
    <property type="match status" value="1"/>
</dbReference>
<dbReference type="GO" id="GO:0045974">
    <property type="term" value="P:regulation of translation, ncRNA-mediated"/>
    <property type="evidence" value="ECO:0007669"/>
    <property type="project" value="TreeGrafter"/>
</dbReference>
<dbReference type="GO" id="GO:0003723">
    <property type="term" value="F:RNA binding"/>
    <property type="evidence" value="ECO:0007669"/>
    <property type="project" value="UniProtKB-KW"/>
</dbReference>
<evidence type="ECO:0000313" key="4">
    <source>
        <dbReference type="EMBL" id="TYP78258.1"/>
    </source>
</evidence>
<accession>A0A5S5CI18</accession>
<evidence type="ECO:0000256" key="1">
    <source>
        <dbReference type="ARBA" id="ARBA00022884"/>
    </source>
</evidence>
<keyword evidence="1" id="KW-0694">RNA-binding</keyword>
<sequence>MNELDQKKLVDQDARLTALRINRTPCTIITTNGVQMKGTIETFDRYVVLVRSATGRSSMIYKHALSTIVVEAPAT</sequence>
<organism evidence="4 5">
    <name type="scientific">Paenibacillus methanolicus</name>
    <dbReference type="NCBI Taxonomy" id="582686"/>
    <lineage>
        <taxon>Bacteria</taxon>
        <taxon>Bacillati</taxon>
        <taxon>Bacillota</taxon>
        <taxon>Bacilli</taxon>
        <taxon>Bacillales</taxon>
        <taxon>Paenibacillaceae</taxon>
        <taxon>Paenibacillus</taxon>
    </lineage>
</organism>
<name>A0A5S5CI18_9BACL</name>
<dbReference type="PROSITE" id="PS52002">
    <property type="entry name" value="SM"/>
    <property type="match status" value="1"/>
</dbReference>
<dbReference type="InterPro" id="IPR047575">
    <property type="entry name" value="Sm"/>
</dbReference>
<dbReference type="NCBIfam" id="TIGR02383">
    <property type="entry name" value="Hfq"/>
    <property type="match status" value="1"/>
</dbReference>
<dbReference type="OrthoDB" id="2658118at2"/>
<keyword evidence="2" id="KW-0346">Stress response</keyword>
<protein>
    <submittedName>
        <fullName evidence="4">Host factor-I protein</fullName>
    </submittedName>
</protein>
<dbReference type="RefSeq" id="WP_148928696.1">
    <property type="nucleotide sequence ID" value="NZ_VNHS01000002.1"/>
</dbReference>
<comment type="caution">
    <text evidence="4">The sequence shown here is derived from an EMBL/GenBank/DDBJ whole genome shotgun (WGS) entry which is preliminary data.</text>
</comment>
<dbReference type="PANTHER" id="PTHR34772">
    <property type="entry name" value="RNA-BINDING PROTEIN HFQ"/>
    <property type="match status" value="1"/>
</dbReference>
<keyword evidence="5" id="KW-1185">Reference proteome</keyword>